<sequence>MLADYHAWLKIADAALPRNFLGYLIQLCLRPLRTDPFATAPYSFPSEIAKCGHSPPFLSNTLPEREGPRPQMVKWMAPHRQISQLTGEEMHTLLEDSINSLATQYSSHTLTKTSVLEKEGPALFSIATPHAIAAATKREIVHVHRGGDFSLHLCLSPADCKEVIVKKWGERLTLAGTLMPHEYLLVYTPRTREEVAVVKGIVEAAILFMTGGAKANAI</sequence>
<dbReference type="InterPro" id="IPR040841">
    <property type="entry name" value="Luciferase_dom"/>
</dbReference>
<comment type="caution">
    <text evidence="2">The sequence shown here is derived from an EMBL/GenBank/DDBJ whole genome shotgun (WGS) entry which is preliminary data.</text>
</comment>
<dbReference type="EMBL" id="QGMK01000817">
    <property type="protein sequence ID" value="TVY78225.1"/>
    <property type="molecule type" value="Genomic_DNA"/>
</dbReference>
<name>A0A8T9C4G9_9HELO</name>
<gene>
    <name evidence="2" type="ORF">LSUE1_G005607</name>
</gene>
<dbReference type="Pfam" id="PF17648">
    <property type="entry name" value="Luciferase"/>
    <property type="match status" value="1"/>
</dbReference>
<protein>
    <recommendedName>
        <fullName evidence="1">Luciferase domain-containing protein</fullName>
    </recommendedName>
</protein>
<evidence type="ECO:0000313" key="3">
    <source>
        <dbReference type="Proteomes" id="UP000469558"/>
    </source>
</evidence>
<evidence type="ECO:0000259" key="1">
    <source>
        <dbReference type="Pfam" id="PF17648"/>
    </source>
</evidence>
<dbReference type="Proteomes" id="UP000469558">
    <property type="component" value="Unassembled WGS sequence"/>
</dbReference>
<dbReference type="PANTHER" id="PTHR38695">
    <property type="entry name" value="AMINO ACID PERMEASE_ SLC12A DOMAIN-CONTAINING PROTEIN"/>
    <property type="match status" value="1"/>
</dbReference>
<organism evidence="2 3">
    <name type="scientific">Lachnellula suecica</name>
    <dbReference type="NCBI Taxonomy" id="602035"/>
    <lineage>
        <taxon>Eukaryota</taxon>
        <taxon>Fungi</taxon>
        <taxon>Dikarya</taxon>
        <taxon>Ascomycota</taxon>
        <taxon>Pezizomycotina</taxon>
        <taxon>Leotiomycetes</taxon>
        <taxon>Helotiales</taxon>
        <taxon>Lachnaceae</taxon>
        <taxon>Lachnellula</taxon>
    </lineage>
</organism>
<keyword evidence="3" id="KW-1185">Reference proteome</keyword>
<evidence type="ECO:0000313" key="2">
    <source>
        <dbReference type="EMBL" id="TVY78225.1"/>
    </source>
</evidence>
<dbReference type="PANTHER" id="PTHR38695:SF1">
    <property type="entry name" value="AMINO ACID PERMEASE_ SLC12A DOMAIN-CONTAINING PROTEIN"/>
    <property type="match status" value="1"/>
</dbReference>
<dbReference type="AlphaFoldDB" id="A0A8T9C4G9"/>
<dbReference type="InterPro" id="IPR048273">
    <property type="entry name" value="Luciferase"/>
</dbReference>
<feature type="domain" description="Luciferase" evidence="1">
    <location>
        <begin position="137"/>
        <end position="205"/>
    </location>
</feature>
<accession>A0A8T9C4G9</accession>
<proteinExistence type="predicted"/>
<reference evidence="2 3" key="1">
    <citation type="submission" date="2018-05" db="EMBL/GenBank/DDBJ databases">
        <title>Genome sequencing and assembly of the regulated plant pathogen Lachnellula willkommii and related sister species for the development of diagnostic species identification markers.</title>
        <authorList>
            <person name="Giroux E."/>
            <person name="Bilodeau G."/>
        </authorList>
    </citation>
    <scope>NUCLEOTIDE SEQUENCE [LARGE SCALE GENOMIC DNA]</scope>
    <source>
        <strain evidence="2 3">CBS 268.59</strain>
    </source>
</reference>
<dbReference type="OrthoDB" id="5358398at2759"/>